<dbReference type="RefSeq" id="WP_377179099.1">
    <property type="nucleotide sequence ID" value="NZ_JBHTMY010000003.1"/>
</dbReference>
<reference evidence="3" key="1">
    <citation type="journal article" date="2019" name="Int. J. Syst. Evol. Microbiol.">
        <title>The Global Catalogue of Microorganisms (GCM) 10K type strain sequencing project: providing services to taxonomists for standard genome sequencing and annotation.</title>
        <authorList>
            <consortium name="The Broad Institute Genomics Platform"/>
            <consortium name="The Broad Institute Genome Sequencing Center for Infectious Disease"/>
            <person name="Wu L."/>
            <person name="Ma J."/>
        </authorList>
    </citation>
    <scope>NUCLEOTIDE SEQUENCE [LARGE SCALE GENOMIC DNA]</scope>
    <source>
        <strain evidence="3">CCUG 61485</strain>
    </source>
</reference>
<keyword evidence="3" id="KW-1185">Reference proteome</keyword>
<dbReference type="EMBL" id="JBHTMY010000003">
    <property type="protein sequence ID" value="MFD1316276.1"/>
    <property type="molecule type" value="Genomic_DNA"/>
</dbReference>
<evidence type="ECO:0000313" key="3">
    <source>
        <dbReference type="Proteomes" id="UP001597201"/>
    </source>
</evidence>
<organism evidence="2 3">
    <name type="scientific">Namhaeicola litoreus</name>
    <dbReference type="NCBI Taxonomy" id="1052145"/>
    <lineage>
        <taxon>Bacteria</taxon>
        <taxon>Pseudomonadati</taxon>
        <taxon>Bacteroidota</taxon>
        <taxon>Flavobacteriia</taxon>
        <taxon>Flavobacteriales</taxon>
        <taxon>Flavobacteriaceae</taxon>
        <taxon>Namhaeicola</taxon>
    </lineage>
</organism>
<sequence>MRIKSLLFFLWIWVIVSCNQSEEEIYLQSVDQYGKSINQTTSTSDKFDQNNAVENSEIKDCGDPVVYELIAGQNIDVGEITVTNDDTKIYITYETSGDWWLTETHLFVGEKSDLPVTQSGNPKIGHFPYHGEHGHVQSVQFTVDINNNWSANHNGELCIIISMHASVVSKNSEGIIKQSETAFGKGELAIEFNGSRWGWYHNFCLNTCDYNDENESNSSSENGNDGSGHNTNEPGGGGDLTHFGFIKNDIKDCFSFQELNQLNWGWANQFDYNSLIDPQSQEYPIYIQIEDNCSENSLIEVGKVSLTILGSNTEYPELEMKYTLMTNYKMKGLEVYVGWINPISNGALTNSITFQKMSLDTNSYSFKKGIIDWPGIRTEGEAPKFYVISKVSI</sequence>
<feature type="region of interest" description="Disordered" evidence="1">
    <location>
        <begin position="214"/>
        <end position="234"/>
    </location>
</feature>
<protein>
    <submittedName>
        <fullName evidence="2">Uncharacterized protein</fullName>
    </submittedName>
</protein>
<gene>
    <name evidence="2" type="ORF">ACFQ39_11665</name>
</gene>
<evidence type="ECO:0000313" key="2">
    <source>
        <dbReference type="EMBL" id="MFD1316276.1"/>
    </source>
</evidence>
<dbReference type="PROSITE" id="PS51257">
    <property type="entry name" value="PROKAR_LIPOPROTEIN"/>
    <property type="match status" value="1"/>
</dbReference>
<dbReference type="Proteomes" id="UP001597201">
    <property type="component" value="Unassembled WGS sequence"/>
</dbReference>
<proteinExistence type="predicted"/>
<evidence type="ECO:0000256" key="1">
    <source>
        <dbReference type="SAM" id="MobiDB-lite"/>
    </source>
</evidence>
<name>A0ABW3Y4V5_9FLAO</name>
<comment type="caution">
    <text evidence="2">The sequence shown here is derived from an EMBL/GenBank/DDBJ whole genome shotgun (WGS) entry which is preliminary data.</text>
</comment>
<accession>A0ABW3Y4V5</accession>
<feature type="compositionally biased region" description="Low complexity" evidence="1">
    <location>
        <begin position="216"/>
        <end position="228"/>
    </location>
</feature>